<dbReference type="PANTHER" id="PTHR43737">
    <property type="entry name" value="BLL7424 PROTEIN"/>
    <property type="match status" value="1"/>
</dbReference>
<name>A0A517XZT5_9BACT</name>
<sequence length="454" mass="49436">MLHRRDAMLRLGQLGGACALPGLLQARAAAPRAGSADSCIYLFLWGGPPQHDTFDLKPDAPAEIRGEFRPVRTNVPGIDVCEQLPRLARLADKYALVRSLTHRSDNHEPSVYHMMTGRVPPRQFSVPNNNRTRADFPNVAGVVSHFTPPTGVPAAVTVPRPIGHDGSTYAGTHAGWLGPRHDPFERAPAKETREVATHALDPQPELPDTRIAGRSALLTRLQHQDAALQRGRTAIDENHDRALRMLATPAVRQAFELGREPSRVRDRYGRNEYGESLLLSRRLVEAGVGLVTISWMYIFPDGNVANVWDNHSGLNIHGAKTGYDLLRGPTCLPALDRGLSALIEDLAERGLLERTLIAAAGEFGRTPKVNKDGGRDHWGACQSALFAGGGVRGGQVIGRSDRNAAYVADRPVSPADFLATLYSVLGIDPHAELRDRENRPYTLVDGDPIAGLMT</sequence>
<keyword evidence="2" id="KW-1185">Reference proteome</keyword>
<organism evidence="1 2">
    <name type="scientific">Urbifossiella limnaea</name>
    <dbReference type="NCBI Taxonomy" id="2528023"/>
    <lineage>
        <taxon>Bacteria</taxon>
        <taxon>Pseudomonadati</taxon>
        <taxon>Planctomycetota</taxon>
        <taxon>Planctomycetia</taxon>
        <taxon>Gemmatales</taxon>
        <taxon>Gemmataceae</taxon>
        <taxon>Urbifossiella</taxon>
    </lineage>
</organism>
<dbReference type="PANTHER" id="PTHR43737:SF1">
    <property type="entry name" value="DUF1501 DOMAIN-CONTAINING PROTEIN"/>
    <property type="match status" value="1"/>
</dbReference>
<dbReference type="KEGG" id="uli:ETAA1_50150"/>
<dbReference type="RefSeq" id="WP_145243128.1">
    <property type="nucleotide sequence ID" value="NZ_CP036273.1"/>
</dbReference>
<protein>
    <recommendedName>
        <fullName evidence="3">DUF1501 domain-containing protein</fullName>
    </recommendedName>
</protein>
<reference evidence="1 2" key="1">
    <citation type="submission" date="2019-02" db="EMBL/GenBank/DDBJ databases">
        <title>Deep-cultivation of Planctomycetes and their phenomic and genomic characterization uncovers novel biology.</title>
        <authorList>
            <person name="Wiegand S."/>
            <person name="Jogler M."/>
            <person name="Boedeker C."/>
            <person name="Pinto D."/>
            <person name="Vollmers J."/>
            <person name="Rivas-Marin E."/>
            <person name="Kohn T."/>
            <person name="Peeters S.H."/>
            <person name="Heuer A."/>
            <person name="Rast P."/>
            <person name="Oberbeckmann S."/>
            <person name="Bunk B."/>
            <person name="Jeske O."/>
            <person name="Meyerdierks A."/>
            <person name="Storesund J.E."/>
            <person name="Kallscheuer N."/>
            <person name="Luecker S."/>
            <person name="Lage O.M."/>
            <person name="Pohl T."/>
            <person name="Merkel B.J."/>
            <person name="Hornburger P."/>
            <person name="Mueller R.-W."/>
            <person name="Bruemmer F."/>
            <person name="Labrenz M."/>
            <person name="Spormann A.M."/>
            <person name="Op den Camp H."/>
            <person name="Overmann J."/>
            <person name="Amann R."/>
            <person name="Jetten M.S.M."/>
            <person name="Mascher T."/>
            <person name="Medema M.H."/>
            <person name="Devos D.P."/>
            <person name="Kaster A.-K."/>
            <person name="Ovreas L."/>
            <person name="Rohde M."/>
            <person name="Galperin M.Y."/>
            <person name="Jogler C."/>
        </authorList>
    </citation>
    <scope>NUCLEOTIDE SEQUENCE [LARGE SCALE GENOMIC DNA]</scope>
    <source>
        <strain evidence="1 2">ETA_A1</strain>
    </source>
</reference>
<dbReference type="InterPro" id="IPR010869">
    <property type="entry name" value="DUF1501"/>
</dbReference>
<evidence type="ECO:0008006" key="3">
    <source>
        <dbReference type="Google" id="ProtNLM"/>
    </source>
</evidence>
<dbReference type="SUPFAM" id="SSF53649">
    <property type="entry name" value="Alkaline phosphatase-like"/>
    <property type="match status" value="1"/>
</dbReference>
<dbReference type="AlphaFoldDB" id="A0A517XZT5"/>
<gene>
    <name evidence="1" type="ORF">ETAA1_50150</name>
</gene>
<dbReference type="InterPro" id="IPR017850">
    <property type="entry name" value="Alkaline_phosphatase_core_sf"/>
</dbReference>
<evidence type="ECO:0000313" key="1">
    <source>
        <dbReference type="EMBL" id="QDU23025.1"/>
    </source>
</evidence>
<dbReference type="Pfam" id="PF07394">
    <property type="entry name" value="DUF1501"/>
    <property type="match status" value="1"/>
</dbReference>
<dbReference type="Proteomes" id="UP000319576">
    <property type="component" value="Chromosome"/>
</dbReference>
<evidence type="ECO:0000313" key="2">
    <source>
        <dbReference type="Proteomes" id="UP000319576"/>
    </source>
</evidence>
<proteinExistence type="predicted"/>
<dbReference type="EMBL" id="CP036273">
    <property type="protein sequence ID" value="QDU23025.1"/>
    <property type="molecule type" value="Genomic_DNA"/>
</dbReference>
<dbReference type="Gene3D" id="3.40.720.10">
    <property type="entry name" value="Alkaline Phosphatase, subunit A"/>
    <property type="match status" value="1"/>
</dbReference>
<accession>A0A517XZT5</accession>
<dbReference type="OrthoDB" id="253027at2"/>